<evidence type="ECO:0000313" key="8">
    <source>
        <dbReference type="Proteomes" id="UP001302374"/>
    </source>
</evidence>
<evidence type="ECO:0000259" key="4">
    <source>
        <dbReference type="Pfam" id="PF17162"/>
    </source>
</evidence>
<dbReference type="SUPFAM" id="SSF55486">
    <property type="entry name" value="Metalloproteases ('zincins'), catalytic domain"/>
    <property type="match status" value="1"/>
</dbReference>
<dbReference type="PANTHER" id="PTHR38478:SF1">
    <property type="entry name" value="ZINC DEPENDENT METALLOPROTEASE DOMAIN LIPOPROTEIN"/>
    <property type="match status" value="1"/>
</dbReference>
<evidence type="ECO:0000259" key="3">
    <source>
        <dbReference type="Pfam" id="PF17148"/>
    </source>
</evidence>
<dbReference type="Proteomes" id="UP001302374">
    <property type="component" value="Chromosome"/>
</dbReference>
<feature type="chain" id="PRO_5030996918" evidence="1">
    <location>
        <begin position="26"/>
        <end position="857"/>
    </location>
</feature>
<dbReference type="Pfam" id="PF16313">
    <property type="entry name" value="DUF4953"/>
    <property type="match status" value="1"/>
</dbReference>
<dbReference type="InterPro" id="IPR034032">
    <property type="entry name" value="Zn_MMP-like_bac"/>
</dbReference>
<accession>A0A7X5YIR2</accession>
<dbReference type="GeneID" id="86891074"/>
<dbReference type="PANTHER" id="PTHR38478">
    <property type="entry name" value="PEPTIDASE M1A AND M12B"/>
    <property type="match status" value="1"/>
</dbReference>
<dbReference type="Gene3D" id="3.40.390.10">
    <property type="entry name" value="Collagenase (Catalytic Domain)"/>
    <property type="match status" value="1"/>
</dbReference>
<feature type="domain" description="DUF5117" evidence="3">
    <location>
        <begin position="102"/>
        <end position="304"/>
    </location>
</feature>
<evidence type="ECO:0000313" key="7">
    <source>
        <dbReference type="Proteomes" id="UP000576368"/>
    </source>
</evidence>
<dbReference type="CDD" id="cd04276">
    <property type="entry name" value="ZnMc_MMP_like_2"/>
    <property type="match status" value="1"/>
</dbReference>
<organism evidence="5 7">
    <name type="scientific">Butyricimonas paravirosa</name>
    <dbReference type="NCBI Taxonomy" id="1472417"/>
    <lineage>
        <taxon>Bacteria</taxon>
        <taxon>Pseudomonadati</taxon>
        <taxon>Bacteroidota</taxon>
        <taxon>Bacteroidia</taxon>
        <taxon>Bacteroidales</taxon>
        <taxon>Odoribacteraceae</taxon>
        <taxon>Butyricimonas</taxon>
    </lineage>
</organism>
<dbReference type="RefSeq" id="WP_118305596.1">
    <property type="nucleotide sequence ID" value="NZ_BMPA01000019.1"/>
</dbReference>
<dbReference type="EMBL" id="CP043839">
    <property type="protein sequence ID" value="WOF12071.1"/>
    <property type="molecule type" value="Genomic_DNA"/>
</dbReference>
<reference evidence="6 8" key="1">
    <citation type="submission" date="2019-09" db="EMBL/GenBank/DDBJ databases">
        <title>Butyricimonas paravirosa DSM 105722 (=214-4 = JCM 18677 = CCUG 65563).</title>
        <authorList>
            <person name="Le Roy T."/>
            <person name="Cani P.D."/>
        </authorList>
    </citation>
    <scope>NUCLEOTIDE SEQUENCE [LARGE SCALE GENOMIC DNA]</scope>
    <source>
        <strain evidence="6 8">DSM 105722</strain>
    </source>
</reference>
<feature type="domain" description="DUF5118" evidence="4">
    <location>
        <begin position="43"/>
        <end position="90"/>
    </location>
</feature>
<evidence type="ECO:0000313" key="6">
    <source>
        <dbReference type="EMBL" id="WOF12071.1"/>
    </source>
</evidence>
<keyword evidence="6" id="KW-0378">Hydrolase</keyword>
<feature type="domain" description="EcxA zinc-binding" evidence="2">
    <location>
        <begin position="435"/>
        <end position="737"/>
    </location>
</feature>
<protein>
    <submittedName>
        <fullName evidence="6">Zinc-dependent metalloprotease</fullName>
    </submittedName>
</protein>
<reference evidence="5 7" key="2">
    <citation type="submission" date="2020-03" db="EMBL/GenBank/DDBJ databases">
        <title>Genomic Encyclopedia of Type Strains, Phase IV (KMG-IV): sequencing the most valuable type-strain genomes for metagenomic binning, comparative biology and taxonomic classification.</title>
        <authorList>
            <person name="Goeker M."/>
        </authorList>
    </citation>
    <scope>NUCLEOTIDE SEQUENCE [LARGE SCALE GENOMIC DNA]</scope>
    <source>
        <strain evidence="5 7">DSM 105722</strain>
    </source>
</reference>
<name>A0A7X5YIR2_9BACT</name>
<dbReference type="Pfam" id="PF17162">
    <property type="entry name" value="DUF5118"/>
    <property type="match status" value="1"/>
</dbReference>
<dbReference type="EMBL" id="JAATLI010000020">
    <property type="protein sequence ID" value="NJC20626.1"/>
    <property type="molecule type" value="Genomic_DNA"/>
</dbReference>
<gene>
    <name evidence="6" type="ORF">F1644_07225</name>
    <name evidence="5" type="ORF">GGR15_004282</name>
</gene>
<keyword evidence="1" id="KW-0732">Signal</keyword>
<evidence type="ECO:0000313" key="5">
    <source>
        <dbReference type="EMBL" id="NJC20626.1"/>
    </source>
</evidence>
<dbReference type="InterPro" id="IPR024079">
    <property type="entry name" value="MetalloPept_cat_dom_sf"/>
</dbReference>
<dbReference type="InterPro" id="IPR033413">
    <property type="entry name" value="DUF5117"/>
</dbReference>
<dbReference type="GO" id="GO:0008237">
    <property type="term" value="F:metallopeptidase activity"/>
    <property type="evidence" value="ECO:0007669"/>
    <property type="project" value="UniProtKB-KW"/>
</dbReference>
<dbReference type="AlphaFoldDB" id="A0A7X5YIR2"/>
<sequence>MNRRFLLILFCLFSFLLTVSVEVQAEKRKKKGKKENVEQKKESKYDQLFEGKECVTRKGMITLHKFENKVYFELPLTLLKREFLLGSTVAGISDNSNAIVGQKTTDPLHIAFQKRDNKIELIQMSLPSVLQVYSDIEQEAYNRAIRNSNVPPVLKAMEIMAYNADSTAVVFDMTWLFLADDARLTPFDPYSRSTGYGKLKRRATFNKEVSYIDEVKAFEDNIAVISSLSYDQSVMSPITGKSVKTAVTVKMNRSMILLPDKDLMRERLADPRVGLFYSVKEDMTTRTDGAKYTFLMNRWRVEPKDMEAYKRGELVEPVKPIVFYVDNGFPEEWKAAVHAGIKEWNKAFEKIGMKNVMISRDFPTDDLEFDPDNLKYSCIRYAPISIANGMGPSWTDPRTGEILNASVYIYHDVIRLVNDMRFMQTAQVDERVRTTKLPDDVLYESLRYIVAHEVGHCLGLMHNMASSFSIPVDSLRSVTFTEKYGTTPSIMDYARYNYVAQPEDRGVRLTPPELGVYDYYAIKVNYQPIPEATTAEEENQVVQGWIAEKASDPMYRYGKQQIRGVYDPSALTEDLGDDAVKAGNYGMDNLKYILKHLNEWMQSQDKDYSYRMHIYNELVYQCRGYLYNAYVNIGGVYLTERFVGDPKPSFQVVPKEVQKRNTLFLLRHLKNLEWLDDFVYTGNLHVGAPKSQEVISFFAGALLNTKRVSLCAYWEPNTYTPKEFLDDVYAEVWESTLKGRKPKLSERYLQQAMLSGLFARLMPAYKIDPEQQSQGPMFIGRRECMLGETGINHEEVAGFGLHYGVYNVAHDYSMHLYYPLLQRIEKLLRQKVGTVDRETNLHYSYLLEMIEDFRNAR</sequence>
<evidence type="ECO:0000259" key="2">
    <source>
        <dbReference type="Pfam" id="PF16313"/>
    </source>
</evidence>
<keyword evidence="6" id="KW-0482">Metalloprotease</keyword>
<evidence type="ECO:0000256" key="1">
    <source>
        <dbReference type="SAM" id="SignalP"/>
    </source>
</evidence>
<dbReference type="InterPro" id="IPR033428">
    <property type="entry name" value="DUF5118"/>
</dbReference>
<dbReference type="Proteomes" id="UP000576368">
    <property type="component" value="Unassembled WGS sequence"/>
</dbReference>
<dbReference type="InterPro" id="IPR032534">
    <property type="entry name" value="EcxA_zinc-bd"/>
</dbReference>
<keyword evidence="6" id="KW-0645">Protease</keyword>
<dbReference type="Pfam" id="PF17148">
    <property type="entry name" value="DUF5117"/>
    <property type="match status" value="1"/>
</dbReference>
<keyword evidence="8" id="KW-1185">Reference proteome</keyword>
<feature type="signal peptide" evidence="1">
    <location>
        <begin position="1"/>
        <end position="25"/>
    </location>
</feature>
<proteinExistence type="predicted"/>